<reference evidence="3 4" key="1">
    <citation type="journal article" date="2021" name="Sci. Rep.">
        <title>Genome sequencing of the multicellular alga Astrephomene provides insights into convergent evolution of germ-soma differentiation.</title>
        <authorList>
            <person name="Yamashita S."/>
            <person name="Yamamoto K."/>
            <person name="Matsuzaki R."/>
            <person name="Suzuki S."/>
            <person name="Yamaguchi H."/>
            <person name="Hirooka S."/>
            <person name="Minakuchi Y."/>
            <person name="Miyagishima S."/>
            <person name="Kawachi M."/>
            <person name="Toyoda A."/>
            <person name="Nozaki H."/>
        </authorList>
    </citation>
    <scope>NUCLEOTIDE SEQUENCE [LARGE SCALE GENOMIC DNA]</scope>
    <source>
        <strain evidence="3 4">NIES-4017</strain>
    </source>
</reference>
<sequence length="625" mass="61458">MPKLRLRVASSGATFRLELPPGCTWEGLQQEARRATGLPPESDIALSLNKKTPLAGAATDPLDSLGICNGDVVWLLHPDPLATFAGAIAAPSAAIAAPTTTTNNNPQVPLRQPQQQQTPQTAIDSVPTAVQAPEALQPQGSAAAGSGGGTTASGGVSGDRMNIDSSGGVRISSGGVRNADAPRDSSPQVQEAKTETEAAGGTADPLGLPSGISLTLRRLLARSLSAPTSGAAAAPSSTPSSSCRQSAAPPPPWSQLPARVRCLLLLDCALGEAGLVGVQDLPALASCQPLSLPRLLLYRCPHTEAAAAEAAEALHATTTSTAAGAAGAAAATAAVPVVAMRDAVGSHGSGGDAACAGGDGGGSGGSAAAPAAAAKLYWYCMGPRYLVVHGVPYNNNNNNTAAAGSGGGGSGGGGGGGSSTTPTTVTLHIDLSEYDNSAAAATVTAATVTAATVTTTANAVATSSISANEAAAATAAAASVAAGSAPAPAAAPPSSSKPAAVQPSPSSSPPQQPPSSPLPLLSLLPSDLKTHWRRLKEGLALPLLAAVCRTAGVAAPLWGLTSLPLELQLGVLRWLGAPDLAALSATCAALHGLASEDCLWRPLYDREFLMTPCASSTSSASSASA</sequence>
<accession>A0AAD3HP26</accession>
<evidence type="ECO:0000256" key="1">
    <source>
        <dbReference type="SAM" id="MobiDB-lite"/>
    </source>
</evidence>
<feature type="region of interest" description="Disordered" evidence="1">
    <location>
        <begin position="138"/>
        <end position="207"/>
    </location>
</feature>
<comment type="caution">
    <text evidence="3">The sequence shown here is derived from an EMBL/GenBank/DDBJ whole genome shotgun (WGS) entry which is preliminary data.</text>
</comment>
<dbReference type="AlphaFoldDB" id="A0AAD3HP26"/>
<feature type="domain" description="F-box" evidence="2">
    <location>
        <begin position="557"/>
        <end position="603"/>
    </location>
</feature>
<feature type="compositionally biased region" description="Low complexity" evidence="1">
    <location>
        <begin position="229"/>
        <end position="247"/>
    </location>
</feature>
<dbReference type="PANTHER" id="PTHR47602">
    <property type="entry name" value="F-BOX PROTEIN SKIP22"/>
    <property type="match status" value="1"/>
</dbReference>
<dbReference type="InterPro" id="IPR001810">
    <property type="entry name" value="F-box_dom"/>
</dbReference>
<feature type="compositionally biased region" description="Pro residues" evidence="1">
    <location>
        <begin position="506"/>
        <end position="517"/>
    </location>
</feature>
<dbReference type="Proteomes" id="UP001054857">
    <property type="component" value="Unassembled WGS sequence"/>
</dbReference>
<feature type="region of interest" description="Disordered" evidence="1">
    <location>
        <begin position="404"/>
        <end position="424"/>
    </location>
</feature>
<name>A0AAD3HP26_9CHLO</name>
<dbReference type="InterPro" id="IPR036047">
    <property type="entry name" value="F-box-like_dom_sf"/>
</dbReference>
<dbReference type="PROSITE" id="PS50181">
    <property type="entry name" value="FBOX"/>
    <property type="match status" value="1"/>
</dbReference>
<evidence type="ECO:0000313" key="3">
    <source>
        <dbReference type="EMBL" id="GFR47778.1"/>
    </source>
</evidence>
<evidence type="ECO:0000313" key="4">
    <source>
        <dbReference type="Proteomes" id="UP001054857"/>
    </source>
</evidence>
<evidence type="ECO:0000259" key="2">
    <source>
        <dbReference type="PROSITE" id="PS50181"/>
    </source>
</evidence>
<protein>
    <recommendedName>
        <fullName evidence="2">F-box domain-containing protein</fullName>
    </recommendedName>
</protein>
<proteinExistence type="predicted"/>
<gene>
    <name evidence="3" type="ORF">Agub_g9546</name>
</gene>
<feature type="region of interest" description="Disordered" evidence="1">
    <location>
        <begin position="229"/>
        <end position="251"/>
    </location>
</feature>
<dbReference type="SUPFAM" id="SSF81383">
    <property type="entry name" value="F-box domain"/>
    <property type="match status" value="1"/>
</dbReference>
<dbReference type="EMBL" id="BMAR01000019">
    <property type="protein sequence ID" value="GFR47778.1"/>
    <property type="molecule type" value="Genomic_DNA"/>
</dbReference>
<feature type="compositionally biased region" description="Low complexity" evidence="1">
    <location>
        <begin position="165"/>
        <end position="177"/>
    </location>
</feature>
<keyword evidence="4" id="KW-1185">Reference proteome</keyword>
<dbReference type="PANTHER" id="PTHR47602:SF2">
    <property type="entry name" value="F-BOX PROTEIN SKIP22"/>
    <property type="match status" value="1"/>
</dbReference>
<feature type="compositionally biased region" description="Gly residues" evidence="1">
    <location>
        <begin position="145"/>
        <end position="157"/>
    </location>
</feature>
<feature type="non-terminal residue" evidence="3">
    <location>
        <position position="625"/>
    </location>
</feature>
<dbReference type="Pfam" id="PF12937">
    <property type="entry name" value="F-box-like"/>
    <property type="match status" value="1"/>
</dbReference>
<feature type="compositionally biased region" description="Low complexity" evidence="1">
    <location>
        <begin position="98"/>
        <end position="120"/>
    </location>
</feature>
<feature type="compositionally biased region" description="Low complexity" evidence="1">
    <location>
        <begin position="485"/>
        <end position="505"/>
    </location>
</feature>
<feature type="region of interest" description="Disordered" evidence="1">
    <location>
        <begin position="98"/>
        <end position="123"/>
    </location>
</feature>
<feature type="region of interest" description="Disordered" evidence="1">
    <location>
        <begin position="485"/>
        <end position="519"/>
    </location>
</feature>
<dbReference type="Gene3D" id="1.20.1280.50">
    <property type="match status" value="1"/>
</dbReference>
<feature type="compositionally biased region" description="Gly residues" evidence="1">
    <location>
        <begin position="404"/>
        <end position="418"/>
    </location>
</feature>
<organism evidence="3 4">
    <name type="scientific">Astrephomene gubernaculifera</name>
    <dbReference type="NCBI Taxonomy" id="47775"/>
    <lineage>
        <taxon>Eukaryota</taxon>
        <taxon>Viridiplantae</taxon>
        <taxon>Chlorophyta</taxon>
        <taxon>core chlorophytes</taxon>
        <taxon>Chlorophyceae</taxon>
        <taxon>CS clade</taxon>
        <taxon>Chlamydomonadales</taxon>
        <taxon>Astrephomenaceae</taxon>
        <taxon>Astrephomene</taxon>
    </lineage>
</organism>